<sequence>MNSNEYVKFMTKTIVQYIDQPREERKQQRLMKKQTKEPFLYKWFGLIPYAILFMLKRNKEKK</sequence>
<dbReference type="Pfam" id="PF14038">
    <property type="entry name" value="YqzE"/>
    <property type="match status" value="1"/>
</dbReference>
<organism evidence="3 4">
    <name type="scientific">Bacillus aquiflavi</name>
    <dbReference type="NCBI Taxonomy" id="2672567"/>
    <lineage>
        <taxon>Bacteria</taxon>
        <taxon>Bacillati</taxon>
        <taxon>Bacillota</taxon>
        <taxon>Bacilli</taxon>
        <taxon>Bacillales</taxon>
        <taxon>Bacillaceae</taxon>
        <taxon>Bacillus</taxon>
    </lineage>
</organism>
<comment type="caution">
    <text evidence="3">The sequence shown here is derived from an EMBL/GenBank/DDBJ whole genome shotgun (WGS) entry which is preliminary data.</text>
</comment>
<reference evidence="2 5" key="2">
    <citation type="submission" date="2020-07" db="EMBL/GenBank/DDBJ databases">
        <authorList>
            <person name="Feng H."/>
        </authorList>
    </citation>
    <scope>NUCLEOTIDE SEQUENCE [LARGE SCALE GENOMIC DNA]</scope>
    <source>
        <strain evidence="5">s-12</strain>
        <strain evidence="2">S-12</strain>
    </source>
</reference>
<name>A0A6B3VV76_9BACI</name>
<keyword evidence="1" id="KW-1133">Transmembrane helix</keyword>
<evidence type="ECO:0000313" key="2">
    <source>
        <dbReference type="EMBL" id="MBA4535799.1"/>
    </source>
</evidence>
<reference evidence="3 4" key="1">
    <citation type="submission" date="2020-02" db="EMBL/GenBank/DDBJ databases">
        <title>Bacillus aquiflavi sp. nov., isolated from yellow water of strong flavor Chinese baijiu in Yibin region of China.</title>
        <authorList>
            <person name="Xie J."/>
        </authorList>
    </citation>
    <scope>NUCLEOTIDE SEQUENCE [LARGE SCALE GENOMIC DNA]</scope>
    <source>
        <strain evidence="3 4">3H-10</strain>
    </source>
</reference>
<evidence type="ECO:0000313" key="4">
    <source>
        <dbReference type="Proteomes" id="UP000472971"/>
    </source>
</evidence>
<keyword evidence="1" id="KW-0472">Membrane</keyword>
<protein>
    <submittedName>
        <fullName evidence="3">YqzE family protein</fullName>
    </submittedName>
</protein>
<feature type="transmembrane region" description="Helical" evidence="1">
    <location>
        <begin position="39"/>
        <end position="55"/>
    </location>
</feature>
<evidence type="ECO:0000313" key="5">
    <source>
        <dbReference type="Proteomes" id="UP000570010"/>
    </source>
</evidence>
<accession>A0A6B3VV76</accession>
<dbReference type="Proteomes" id="UP000570010">
    <property type="component" value="Unassembled WGS sequence"/>
</dbReference>
<proteinExistence type="predicted"/>
<dbReference type="EMBL" id="JACEIO010000002">
    <property type="protein sequence ID" value="MBA4535799.1"/>
    <property type="molecule type" value="Genomic_DNA"/>
</dbReference>
<keyword evidence="1" id="KW-0812">Transmembrane</keyword>
<dbReference type="RefSeq" id="WP_163239302.1">
    <property type="nucleotide sequence ID" value="NZ_CP082780.1"/>
</dbReference>
<dbReference type="AlphaFoldDB" id="A0A6B3VV76"/>
<dbReference type="InterPro" id="IPR025622">
    <property type="entry name" value="YqzE"/>
</dbReference>
<dbReference type="Proteomes" id="UP000472971">
    <property type="component" value="Unassembled WGS sequence"/>
</dbReference>
<evidence type="ECO:0000313" key="3">
    <source>
        <dbReference type="EMBL" id="NEY80175.1"/>
    </source>
</evidence>
<evidence type="ECO:0000256" key="1">
    <source>
        <dbReference type="SAM" id="Phobius"/>
    </source>
</evidence>
<dbReference type="EMBL" id="JAAIWN010000002">
    <property type="protein sequence ID" value="NEY80175.1"/>
    <property type="molecule type" value="Genomic_DNA"/>
</dbReference>
<gene>
    <name evidence="3" type="ORF">G4D64_01265</name>
    <name evidence="2" type="ORF">H1Z61_01265</name>
</gene>
<keyword evidence="4" id="KW-1185">Reference proteome</keyword>